<proteinExistence type="predicted"/>
<protein>
    <submittedName>
        <fullName evidence="2">Uncharacterized protein</fullName>
    </submittedName>
</protein>
<sequence length="80" mass="8581">MWERHSGPTAPRHQESGSVMGNFLSGSIPGVEPVPGGENLPGGHHEEMFLFFSNRLGCFGSLMVSLVVSVILIAILTRGF</sequence>
<feature type="transmembrane region" description="Helical" evidence="1">
    <location>
        <begin position="56"/>
        <end position="76"/>
    </location>
</feature>
<evidence type="ECO:0000313" key="3">
    <source>
        <dbReference type="Proteomes" id="UP001501074"/>
    </source>
</evidence>
<name>A0ABP6Z267_9ACTN</name>
<reference evidence="3" key="1">
    <citation type="journal article" date="2019" name="Int. J. Syst. Evol. Microbiol.">
        <title>The Global Catalogue of Microorganisms (GCM) 10K type strain sequencing project: providing services to taxonomists for standard genome sequencing and annotation.</title>
        <authorList>
            <consortium name="The Broad Institute Genomics Platform"/>
            <consortium name="The Broad Institute Genome Sequencing Center for Infectious Disease"/>
            <person name="Wu L."/>
            <person name="Ma J."/>
        </authorList>
    </citation>
    <scope>NUCLEOTIDE SEQUENCE [LARGE SCALE GENOMIC DNA]</scope>
    <source>
        <strain evidence="3">JCM 16902</strain>
    </source>
</reference>
<evidence type="ECO:0000313" key="2">
    <source>
        <dbReference type="EMBL" id="GAA3594177.1"/>
    </source>
</evidence>
<comment type="caution">
    <text evidence="2">The sequence shown here is derived from an EMBL/GenBank/DDBJ whole genome shotgun (WGS) entry which is preliminary data.</text>
</comment>
<keyword evidence="3" id="KW-1185">Reference proteome</keyword>
<organism evidence="2 3">
    <name type="scientific">Kineosporia mesophila</name>
    <dbReference type="NCBI Taxonomy" id="566012"/>
    <lineage>
        <taxon>Bacteria</taxon>
        <taxon>Bacillati</taxon>
        <taxon>Actinomycetota</taxon>
        <taxon>Actinomycetes</taxon>
        <taxon>Kineosporiales</taxon>
        <taxon>Kineosporiaceae</taxon>
        <taxon>Kineosporia</taxon>
    </lineage>
</organism>
<gene>
    <name evidence="2" type="ORF">GCM10022223_06490</name>
</gene>
<keyword evidence="1" id="KW-1133">Transmembrane helix</keyword>
<keyword evidence="1" id="KW-0812">Transmembrane</keyword>
<keyword evidence="1" id="KW-0472">Membrane</keyword>
<dbReference type="Proteomes" id="UP001501074">
    <property type="component" value="Unassembled WGS sequence"/>
</dbReference>
<evidence type="ECO:0000256" key="1">
    <source>
        <dbReference type="SAM" id="Phobius"/>
    </source>
</evidence>
<accession>A0ABP6Z267</accession>
<dbReference type="EMBL" id="BAAAZO010000001">
    <property type="protein sequence ID" value="GAA3594177.1"/>
    <property type="molecule type" value="Genomic_DNA"/>
</dbReference>